<dbReference type="Proteomes" id="UP001627154">
    <property type="component" value="Unassembled WGS sequence"/>
</dbReference>
<keyword evidence="3 6" id="KW-0378">Hydrolase</keyword>
<dbReference type="PANTHER" id="PTHR24276">
    <property type="entry name" value="POLYSERASE-RELATED"/>
    <property type="match status" value="1"/>
</dbReference>
<sequence>MKPEGIIGGTEALPDEFPYVVSVQWDFWGHFCGGVVIDEWFVLTAAHCLGLEKPDQKEVQIPLSIVAGTNHLLDGTNNSTRVRVDVESVYIPAVYKPEKTSPGDIAVLKLKEKLKLGSQYNVEKIRLPMPTYQLNYLNSLADASALVMGFGYESMETELVEKDNKTKIVELGGETRQILMKAKTIIISNKLCQTFFLNKIGPGKMCAFMREQPLDTQQGVCEGDSGGPMVYKNRVVGIVSYSKRGCNDSYKPAVYTRVSAWYHFIENAMWDNVGNAGVRRLKIKPLEFDNKFMKKMMRSRRKQKPNSI</sequence>
<dbReference type="CDD" id="cd00190">
    <property type="entry name" value="Tryp_SPc"/>
    <property type="match status" value="1"/>
</dbReference>
<dbReference type="InterPro" id="IPR009003">
    <property type="entry name" value="Peptidase_S1_PA"/>
</dbReference>
<feature type="domain" description="Peptidase S1" evidence="7">
    <location>
        <begin position="6"/>
        <end position="270"/>
    </location>
</feature>
<keyword evidence="2 6" id="KW-0645">Protease</keyword>
<dbReference type="PROSITE" id="PS00134">
    <property type="entry name" value="TRYPSIN_HIS"/>
    <property type="match status" value="1"/>
</dbReference>
<comment type="similarity">
    <text evidence="1">Belongs to the peptidase S1 family.</text>
</comment>
<dbReference type="Gene3D" id="2.40.10.10">
    <property type="entry name" value="Trypsin-like serine proteases"/>
    <property type="match status" value="1"/>
</dbReference>
<dbReference type="SMART" id="SM00020">
    <property type="entry name" value="Tryp_SPc"/>
    <property type="match status" value="1"/>
</dbReference>
<evidence type="ECO:0000256" key="1">
    <source>
        <dbReference type="ARBA" id="ARBA00007664"/>
    </source>
</evidence>
<evidence type="ECO:0000256" key="5">
    <source>
        <dbReference type="ARBA" id="ARBA00023157"/>
    </source>
</evidence>
<dbReference type="InterPro" id="IPR001254">
    <property type="entry name" value="Trypsin_dom"/>
</dbReference>
<reference evidence="8 9" key="1">
    <citation type="journal article" date="2024" name="bioRxiv">
        <title>A reference genome for Trichogramma kaykai: A tiny desert-dwelling parasitoid wasp with competing sex-ratio distorters.</title>
        <authorList>
            <person name="Culotta J."/>
            <person name="Lindsey A.R."/>
        </authorList>
    </citation>
    <scope>NUCLEOTIDE SEQUENCE [LARGE SCALE GENOMIC DNA]</scope>
    <source>
        <strain evidence="8 9">KSX58</strain>
    </source>
</reference>
<dbReference type="InterPro" id="IPR050430">
    <property type="entry name" value="Peptidase_S1"/>
</dbReference>
<dbReference type="PANTHER" id="PTHR24276:SF91">
    <property type="entry name" value="AT26814P-RELATED"/>
    <property type="match status" value="1"/>
</dbReference>
<evidence type="ECO:0000256" key="3">
    <source>
        <dbReference type="ARBA" id="ARBA00022801"/>
    </source>
</evidence>
<evidence type="ECO:0000256" key="2">
    <source>
        <dbReference type="ARBA" id="ARBA00022670"/>
    </source>
</evidence>
<comment type="caution">
    <text evidence="8">The sequence shown here is derived from an EMBL/GenBank/DDBJ whole genome shotgun (WGS) entry which is preliminary data.</text>
</comment>
<evidence type="ECO:0000313" key="8">
    <source>
        <dbReference type="EMBL" id="KAL3391455.1"/>
    </source>
</evidence>
<dbReference type="InterPro" id="IPR043504">
    <property type="entry name" value="Peptidase_S1_PA_chymotrypsin"/>
</dbReference>
<keyword evidence="9" id="KW-1185">Reference proteome</keyword>
<dbReference type="EMBL" id="JBJJXI010000109">
    <property type="protein sequence ID" value="KAL3391455.1"/>
    <property type="molecule type" value="Genomic_DNA"/>
</dbReference>
<dbReference type="AlphaFoldDB" id="A0ABD2WFH1"/>
<dbReference type="Pfam" id="PF00089">
    <property type="entry name" value="Trypsin"/>
    <property type="match status" value="1"/>
</dbReference>
<dbReference type="SUPFAM" id="SSF50494">
    <property type="entry name" value="Trypsin-like serine proteases"/>
    <property type="match status" value="1"/>
</dbReference>
<proteinExistence type="inferred from homology"/>
<dbReference type="PROSITE" id="PS50240">
    <property type="entry name" value="TRYPSIN_DOM"/>
    <property type="match status" value="1"/>
</dbReference>
<dbReference type="InterPro" id="IPR001314">
    <property type="entry name" value="Peptidase_S1A"/>
</dbReference>
<keyword evidence="5" id="KW-1015">Disulfide bond</keyword>
<organism evidence="8 9">
    <name type="scientific">Trichogramma kaykai</name>
    <dbReference type="NCBI Taxonomy" id="54128"/>
    <lineage>
        <taxon>Eukaryota</taxon>
        <taxon>Metazoa</taxon>
        <taxon>Ecdysozoa</taxon>
        <taxon>Arthropoda</taxon>
        <taxon>Hexapoda</taxon>
        <taxon>Insecta</taxon>
        <taxon>Pterygota</taxon>
        <taxon>Neoptera</taxon>
        <taxon>Endopterygota</taxon>
        <taxon>Hymenoptera</taxon>
        <taxon>Apocrita</taxon>
        <taxon>Proctotrupomorpha</taxon>
        <taxon>Chalcidoidea</taxon>
        <taxon>Trichogrammatidae</taxon>
        <taxon>Trichogramma</taxon>
    </lineage>
</organism>
<evidence type="ECO:0000313" key="9">
    <source>
        <dbReference type="Proteomes" id="UP001627154"/>
    </source>
</evidence>
<keyword evidence="4 6" id="KW-0720">Serine protease</keyword>
<evidence type="ECO:0000256" key="6">
    <source>
        <dbReference type="RuleBase" id="RU363034"/>
    </source>
</evidence>
<dbReference type="PRINTS" id="PR00722">
    <property type="entry name" value="CHYMOTRYPSIN"/>
</dbReference>
<dbReference type="InterPro" id="IPR033116">
    <property type="entry name" value="TRYPSIN_SER"/>
</dbReference>
<dbReference type="FunFam" id="2.40.10.10:FF:000068">
    <property type="entry name" value="transmembrane protease serine 2"/>
    <property type="match status" value="1"/>
</dbReference>
<dbReference type="GO" id="GO:0008236">
    <property type="term" value="F:serine-type peptidase activity"/>
    <property type="evidence" value="ECO:0007669"/>
    <property type="project" value="UniProtKB-KW"/>
</dbReference>
<accession>A0ABD2WFH1</accession>
<gene>
    <name evidence="8" type="ORF">TKK_013787</name>
</gene>
<dbReference type="InterPro" id="IPR018114">
    <property type="entry name" value="TRYPSIN_HIS"/>
</dbReference>
<dbReference type="PROSITE" id="PS00135">
    <property type="entry name" value="TRYPSIN_SER"/>
    <property type="match status" value="1"/>
</dbReference>
<name>A0ABD2WFH1_9HYME</name>
<protein>
    <recommendedName>
        <fullName evidence="7">Peptidase S1 domain-containing protein</fullName>
    </recommendedName>
</protein>
<dbReference type="GO" id="GO:0006508">
    <property type="term" value="P:proteolysis"/>
    <property type="evidence" value="ECO:0007669"/>
    <property type="project" value="UniProtKB-KW"/>
</dbReference>
<evidence type="ECO:0000259" key="7">
    <source>
        <dbReference type="PROSITE" id="PS50240"/>
    </source>
</evidence>
<evidence type="ECO:0000256" key="4">
    <source>
        <dbReference type="ARBA" id="ARBA00022825"/>
    </source>
</evidence>